<reference evidence="8" key="1">
    <citation type="journal article" date="2019" name="Int. J. Syst. Evol. Microbiol.">
        <title>The Global Catalogue of Microorganisms (GCM) 10K type strain sequencing project: providing services to taxonomists for standard genome sequencing and annotation.</title>
        <authorList>
            <consortium name="The Broad Institute Genomics Platform"/>
            <consortium name="The Broad Institute Genome Sequencing Center for Infectious Disease"/>
            <person name="Wu L."/>
            <person name="Ma J."/>
        </authorList>
    </citation>
    <scope>NUCLEOTIDE SEQUENCE [LARGE SCALE GENOMIC DNA]</scope>
    <source>
        <strain evidence="8">CECT 8289</strain>
    </source>
</reference>
<dbReference type="Pfam" id="PF01594">
    <property type="entry name" value="AI-2E_transport"/>
    <property type="match status" value="1"/>
</dbReference>
<feature type="transmembrane region" description="Helical" evidence="6">
    <location>
        <begin position="255"/>
        <end position="275"/>
    </location>
</feature>
<keyword evidence="4 6" id="KW-1133">Transmembrane helix</keyword>
<name>A0ABV8QTU9_9BACT</name>
<evidence type="ECO:0000256" key="4">
    <source>
        <dbReference type="ARBA" id="ARBA00022989"/>
    </source>
</evidence>
<dbReference type="PANTHER" id="PTHR21716">
    <property type="entry name" value="TRANSMEMBRANE PROTEIN"/>
    <property type="match status" value="1"/>
</dbReference>
<dbReference type="InterPro" id="IPR002549">
    <property type="entry name" value="AI-2E-like"/>
</dbReference>
<evidence type="ECO:0000313" key="8">
    <source>
        <dbReference type="Proteomes" id="UP001595907"/>
    </source>
</evidence>
<keyword evidence="3 6" id="KW-0812">Transmembrane</keyword>
<dbReference type="EMBL" id="JBHSCZ010000002">
    <property type="protein sequence ID" value="MFC4263093.1"/>
    <property type="molecule type" value="Genomic_DNA"/>
</dbReference>
<evidence type="ECO:0000256" key="1">
    <source>
        <dbReference type="ARBA" id="ARBA00004141"/>
    </source>
</evidence>
<keyword evidence="8" id="KW-1185">Reference proteome</keyword>
<keyword evidence="5 6" id="KW-0472">Membrane</keyword>
<feature type="transmembrane region" description="Helical" evidence="6">
    <location>
        <begin position="149"/>
        <end position="169"/>
    </location>
</feature>
<dbReference type="Proteomes" id="UP001595907">
    <property type="component" value="Unassembled WGS sequence"/>
</dbReference>
<evidence type="ECO:0000256" key="2">
    <source>
        <dbReference type="ARBA" id="ARBA00009773"/>
    </source>
</evidence>
<evidence type="ECO:0000256" key="6">
    <source>
        <dbReference type="SAM" id="Phobius"/>
    </source>
</evidence>
<proteinExistence type="inferred from homology"/>
<organism evidence="7 8">
    <name type="scientific">Ferruginibacter yonginensis</name>
    <dbReference type="NCBI Taxonomy" id="1310416"/>
    <lineage>
        <taxon>Bacteria</taxon>
        <taxon>Pseudomonadati</taxon>
        <taxon>Bacteroidota</taxon>
        <taxon>Chitinophagia</taxon>
        <taxon>Chitinophagales</taxon>
        <taxon>Chitinophagaceae</taxon>
        <taxon>Ferruginibacter</taxon>
    </lineage>
</organism>
<evidence type="ECO:0000313" key="7">
    <source>
        <dbReference type="EMBL" id="MFC4263093.1"/>
    </source>
</evidence>
<feature type="transmembrane region" description="Helical" evidence="6">
    <location>
        <begin position="34"/>
        <end position="54"/>
    </location>
</feature>
<feature type="transmembrane region" description="Helical" evidence="6">
    <location>
        <begin position="226"/>
        <end position="248"/>
    </location>
</feature>
<dbReference type="RefSeq" id="WP_379709197.1">
    <property type="nucleotide sequence ID" value="NZ_JBHSCZ010000002.1"/>
</dbReference>
<evidence type="ECO:0000256" key="3">
    <source>
        <dbReference type="ARBA" id="ARBA00022692"/>
    </source>
</evidence>
<dbReference type="PANTHER" id="PTHR21716:SF4">
    <property type="entry name" value="TRANSMEMBRANE PROTEIN 245"/>
    <property type="match status" value="1"/>
</dbReference>
<comment type="caution">
    <text evidence="7">The sequence shown here is derived from an EMBL/GenBank/DDBJ whole genome shotgun (WGS) entry which is preliminary data.</text>
</comment>
<sequence>MDQSTFNKRITQIAVLLLIFIIAGMLIFELKIFLPGILGAITFYIISRSYYYNLIFKRKWRKSPTALLFIIGYVIIISIPIYLTVNLVTPKVNSIVNNQAYIVDNVTHAAEKIADLTNIKLLTEENIKTATQKVTAMVPMLLSSTATTLGNLFIMFFLLYFLLMSGAVVEKKLHQIIPLKPHNVDTLASETKMMIKANALGIPIICVVQGLFAALGYFIFGVNEWVLWGFLTGVFAFFPLVGTMIIWVPLMLYMFAQGITWPAIGLGIYSVIVTGNVDYIARISFMKKMGNVHPLITVLGVIVGLNLFGFIGLIFGPLLISYFIILVKIYINEFTGSAVTT</sequence>
<protein>
    <submittedName>
        <fullName evidence="7">AI-2E family transporter</fullName>
    </submittedName>
</protein>
<comment type="similarity">
    <text evidence="2">Belongs to the autoinducer-2 exporter (AI-2E) (TC 2.A.86) family.</text>
</comment>
<comment type="subcellular location">
    <subcellularLocation>
        <location evidence="1">Membrane</location>
        <topology evidence="1">Multi-pass membrane protein</topology>
    </subcellularLocation>
</comment>
<feature type="transmembrane region" description="Helical" evidence="6">
    <location>
        <begin position="295"/>
        <end position="325"/>
    </location>
</feature>
<feature type="transmembrane region" description="Helical" evidence="6">
    <location>
        <begin position="66"/>
        <end position="85"/>
    </location>
</feature>
<evidence type="ECO:0000256" key="5">
    <source>
        <dbReference type="ARBA" id="ARBA00023136"/>
    </source>
</evidence>
<accession>A0ABV8QTU9</accession>
<feature type="transmembrane region" description="Helical" evidence="6">
    <location>
        <begin position="199"/>
        <end position="220"/>
    </location>
</feature>
<gene>
    <name evidence="7" type="ORF">ACFOWM_09400</name>
</gene>